<feature type="compositionally biased region" description="Gly residues" evidence="1">
    <location>
        <begin position="622"/>
        <end position="642"/>
    </location>
</feature>
<evidence type="ECO:0000256" key="1">
    <source>
        <dbReference type="SAM" id="MobiDB-lite"/>
    </source>
</evidence>
<dbReference type="EMBL" id="FMHG01000001">
    <property type="protein sequence ID" value="SCJ35620.1"/>
    <property type="molecule type" value="Genomic_DNA"/>
</dbReference>
<accession>A0A1C6FRT2</accession>
<name>A0A1C6FRT2_9FIRM</name>
<evidence type="ECO:0008006" key="3">
    <source>
        <dbReference type="Google" id="ProtNLM"/>
    </source>
</evidence>
<proteinExistence type="predicted"/>
<feature type="region of interest" description="Disordered" evidence="1">
    <location>
        <begin position="620"/>
        <end position="642"/>
    </location>
</feature>
<organism evidence="2">
    <name type="scientific">uncultured Anaerotruncus sp</name>
    <dbReference type="NCBI Taxonomy" id="905011"/>
    <lineage>
        <taxon>Bacteria</taxon>
        <taxon>Bacillati</taxon>
        <taxon>Bacillota</taxon>
        <taxon>Clostridia</taxon>
        <taxon>Eubacteriales</taxon>
        <taxon>Oscillospiraceae</taxon>
        <taxon>Anaerotruncus</taxon>
        <taxon>environmental samples</taxon>
    </lineage>
</organism>
<evidence type="ECO:0000313" key="2">
    <source>
        <dbReference type="EMBL" id="SCJ35620.1"/>
    </source>
</evidence>
<protein>
    <recommendedName>
        <fullName evidence="3">Large polyvalent protein associated domain-containing protein</fullName>
    </recommendedName>
</protein>
<gene>
    <name evidence="2" type="ORF">SAMEA3545359_00085</name>
</gene>
<reference evidence="2" key="1">
    <citation type="submission" date="2015-09" db="EMBL/GenBank/DDBJ databases">
        <authorList>
            <consortium name="Pathogen Informatics"/>
        </authorList>
    </citation>
    <scope>NUCLEOTIDE SEQUENCE</scope>
    <source>
        <strain evidence="2">2789STDY5834896</strain>
    </source>
</reference>
<sequence>MRKVVFDKKRKVVFDGIDDSTQRMIQGARARYNDRDNYRQEVLSGDFSRIPYSLPVINKRKRDAVMAMADPKQYQATVLQDPKKLKEESDSASLQSYDQITEANMLRMGGQTKQADDMLAKGRLSAEMADEYSRKADITEVELDQQERQQKISELQAVVNAADFAQYAQKGAADKGNNVEYVHKNTDEIKHSLEGQYGTRKLKYRQLTDQERQIYNYYIGKGDKKKAKAYLDAMDRVLDKRETGELNKERTDFAKDHKIGGLIMNLNSSFDAGAATETIAQNVKNAVTGKSEPVNPYSDLMQNAQAKRATTEGLLDGTSGIGRFLGQVGLSGLQSVSRIPFGPVMGAAISSIGAGGDASMETAEKGGSAGQSLKMGTAIAGAEYLSEKWSLGNLLDIGGSAAKKSLKEIFKDIVKQAGVEGSEELVSEYAGLLADQAIMRDKAEINQYKQQLIDQGVDPDRAQKQALMQYAVLNPMAAFVGGTLSGGVMGAGASAVSEVNTRRAGRNINQSGQLDTLIDQGLQAPKGSDLYNAADTLRQQAETGKLSNRDIGQFARMMQEGTPEIEPQQGEKTASRELYQTPQNGTIQAEYDGLQTTTGGVEDGGLQKSAGIAQEIFKGTDGRGFGQTGADTGGEATGGSGRGELYQVSERKTPFAQGEYRKIGDSRIEVAQSREVYSQICRNESLTTKQTGEGLYSYRPAHSISENASAVQSELTKLGIESQVIDGELAVNVDNKTIVSWGEASTIIDGTVFVRNNTDLNPQNIAGHEMYHVVQKKSPQVAGDFYNAITDGNINYSDENIRNLLTAIIISYRTGNKQDGGRSFNFVDNYDLVFPEMVAWLSGDMNENDGKIPPLYSSSFQDIAKIESAWTAMKESLGRSHEKSGGSSTGKRFIPLPQFKKGADGVIRRVDDAPTTQPQKIDTDNAVSDVLKNDKLSPRVKETVRELEGTVYEDTRIIPEDIAQRLKNPDGAYNKDLSRVLDSTATDKETREVLRDKIERPLWQAKGEYATEVTNILNGYYDDMKRLGIKMGSKESAAVQWYGEGQRQVNKGKGSVEIESYTLADLRRDFPDTWENIVEADRINRSIYDKMLQRDNAALKEIYPNVEQRALSRKNLLEHRIRQDTAELSKADVVTNPGYVRDLRNALNKNKKELAQLKADIESGEIFRNKRILPRKDYYHHFIEMEQGLGGLKNILSSSHDIDPELVGVSEFTKPKSKWAGFMQKRKGGQYVEDSVAAMVKYVPAAQYKASIDPQIARIRAIVRDVAAGTKDTRNANKFIEWATDYAGDLAGKTIFLDRTLEKLGNRKFLKGLEWLNNRVKANAISLNLSSAISQWFNLPNGVGYVKNPVDMAKGVADYCKMIAGNSEVRTEIDQSIFLKERYVDNVIDRFDHGVLSAPGKLANWLMEVGDKQAAQIIWFSAHEQGKRKGVSNPAEYADDITRRSVAGRGIGEIPMTQKSRVIKLLAPFQVEVNNSYQILKEKFKEKDAMGLMAIFLASWLMNGISEALVGRRVAFDPIDAIADAVKEVQEGGGSPLQKATKVTMRLGGEILSNVPYGSQIAESSLGLTDYEAEDVFGDSDPTRYGTGNIGLTTITKPLISAARGKDIDVVDPIAGVVLPRGGKQLARSLRAAQDLGYVPKEHINLNTGVSFEQRKTPGIYGADGSMKTPIDTNPGNVALALAFGPYGTKEGKEYLQSGQKGLSAERTAQMVEAYEEADIPPKVFFEAYRATKDMKADKRADGSTINGSKAAKIDLYVESIEGLNSAQRKKLKKALK</sequence>